<dbReference type="AlphaFoldDB" id="A0A2P6REX6"/>
<feature type="region of interest" description="Disordered" evidence="1">
    <location>
        <begin position="77"/>
        <end position="100"/>
    </location>
</feature>
<sequence length="100" mass="10984">MMFGWNGRPPEGLATTKTIRHQRVRLPSIHVWAWVVGPGLNFGMRGAWAFGPRFELNLGLVESAAVDKKSNTNLLPRLLAPEETEDGVGSNPKGKELAFS</sequence>
<evidence type="ECO:0000256" key="1">
    <source>
        <dbReference type="SAM" id="MobiDB-lite"/>
    </source>
</evidence>
<protein>
    <submittedName>
        <fullName evidence="2">Uncharacterized protein</fullName>
    </submittedName>
</protein>
<dbReference type="EMBL" id="PDCK01000041">
    <property type="protein sequence ID" value="PRQ44988.1"/>
    <property type="molecule type" value="Genomic_DNA"/>
</dbReference>
<proteinExistence type="predicted"/>
<reference evidence="2 3" key="1">
    <citation type="journal article" date="2018" name="Nat. Genet.">
        <title>The Rosa genome provides new insights in the design of modern roses.</title>
        <authorList>
            <person name="Bendahmane M."/>
        </authorList>
    </citation>
    <scope>NUCLEOTIDE SEQUENCE [LARGE SCALE GENOMIC DNA]</scope>
    <source>
        <strain evidence="3">cv. Old Blush</strain>
    </source>
</reference>
<gene>
    <name evidence="2" type="ORF">RchiOBHm_Chr3g0485261</name>
</gene>
<dbReference type="Gramene" id="PRQ44988">
    <property type="protein sequence ID" value="PRQ44988"/>
    <property type="gene ID" value="RchiOBHm_Chr3g0485261"/>
</dbReference>
<keyword evidence="3" id="KW-1185">Reference proteome</keyword>
<comment type="caution">
    <text evidence="2">The sequence shown here is derived from an EMBL/GenBank/DDBJ whole genome shotgun (WGS) entry which is preliminary data.</text>
</comment>
<dbReference type="Proteomes" id="UP000238479">
    <property type="component" value="Chromosome 3"/>
</dbReference>
<evidence type="ECO:0000313" key="3">
    <source>
        <dbReference type="Proteomes" id="UP000238479"/>
    </source>
</evidence>
<accession>A0A2P6REX6</accession>
<organism evidence="2 3">
    <name type="scientific">Rosa chinensis</name>
    <name type="common">China rose</name>
    <dbReference type="NCBI Taxonomy" id="74649"/>
    <lineage>
        <taxon>Eukaryota</taxon>
        <taxon>Viridiplantae</taxon>
        <taxon>Streptophyta</taxon>
        <taxon>Embryophyta</taxon>
        <taxon>Tracheophyta</taxon>
        <taxon>Spermatophyta</taxon>
        <taxon>Magnoliopsida</taxon>
        <taxon>eudicotyledons</taxon>
        <taxon>Gunneridae</taxon>
        <taxon>Pentapetalae</taxon>
        <taxon>rosids</taxon>
        <taxon>fabids</taxon>
        <taxon>Rosales</taxon>
        <taxon>Rosaceae</taxon>
        <taxon>Rosoideae</taxon>
        <taxon>Rosoideae incertae sedis</taxon>
        <taxon>Rosa</taxon>
    </lineage>
</organism>
<name>A0A2P6REX6_ROSCH</name>
<evidence type="ECO:0000313" key="2">
    <source>
        <dbReference type="EMBL" id="PRQ44988.1"/>
    </source>
</evidence>